<dbReference type="Gene3D" id="3.90.190.10">
    <property type="entry name" value="Protein tyrosine phosphatase superfamily"/>
    <property type="match status" value="1"/>
</dbReference>
<sequence length="240" mass="28298">MDDIILNISTCALNFRLPHGMDYSRHIYRSGNFNQLNKSSLSLLREKIGITHLYDLRTHQEYKNDNIEELCSWYDLKLVSLPLGNFPSRFRTKKILLPEDYVQYYEQILAYNQSELYILFTELLYHLNFRNFVFGCHAGKDRTGIVSYLLLSMAGKSIDDKVKDYVLSSYYINQKLDFFKKSWQKRGLTPLEYAKRIEAIPTTIKLFDRSIKSIYGGVENYFNTIGFNWREITGIKKSLE</sequence>
<comment type="caution">
    <text evidence="1">The sequence shown here is derived from an EMBL/GenBank/DDBJ whole genome shotgun (WGS) entry which is preliminary data.</text>
</comment>
<evidence type="ECO:0000313" key="1">
    <source>
        <dbReference type="EMBL" id="MFD1708572.1"/>
    </source>
</evidence>
<name>A0ABW4KK83_9BACI</name>
<accession>A0ABW4KK83</accession>
<dbReference type="EMBL" id="JBHUEO010000113">
    <property type="protein sequence ID" value="MFD1708572.1"/>
    <property type="molecule type" value="Genomic_DNA"/>
</dbReference>
<keyword evidence="2" id="KW-1185">Reference proteome</keyword>
<dbReference type="InterPro" id="IPR026893">
    <property type="entry name" value="Tyr/Ser_Pase_IphP-type"/>
</dbReference>
<dbReference type="Pfam" id="PF13350">
    <property type="entry name" value="Y_phosphatase3"/>
    <property type="match status" value="1"/>
</dbReference>
<dbReference type="GO" id="GO:0004725">
    <property type="term" value="F:protein tyrosine phosphatase activity"/>
    <property type="evidence" value="ECO:0007669"/>
    <property type="project" value="UniProtKB-EC"/>
</dbReference>
<organism evidence="1 2">
    <name type="scientific">Siminovitchia sediminis</name>
    <dbReference type="NCBI Taxonomy" id="1274353"/>
    <lineage>
        <taxon>Bacteria</taxon>
        <taxon>Bacillati</taxon>
        <taxon>Bacillota</taxon>
        <taxon>Bacilli</taxon>
        <taxon>Bacillales</taxon>
        <taxon>Bacillaceae</taxon>
        <taxon>Siminovitchia</taxon>
    </lineage>
</organism>
<keyword evidence="1" id="KW-0378">Hydrolase</keyword>
<dbReference type="SUPFAM" id="SSF52799">
    <property type="entry name" value="(Phosphotyrosine protein) phosphatases II"/>
    <property type="match status" value="1"/>
</dbReference>
<dbReference type="RefSeq" id="WP_380775961.1">
    <property type="nucleotide sequence ID" value="NZ_JBHUEO010000113.1"/>
</dbReference>
<dbReference type="InterPro" id="IPR029021">
    <property type="entry name" value="Prot-tyrosine_phosphatase-like"/>
</dbReference>
<protein>
    <submittedName>
        <fullName evidence="1">Tyrosine-protein phosphatase</fullName>
        <ecNumber evidence="1">3.1.3.48</ecNumber>
    </submittedName>
</protein>
<gene>
    <name evidence="1" type="ORF">ACFSCZ_18015</name>
</gene>
<reference evidence="2" key="1">
    <citation type="journal article" date="2019" name="Int. J. Syst. Evol. Microbiol.">
        <title>The Global Catalogue of Microorganisms (GCM) 10K type strain sequencing project: providing services to taxonomists for standard genome sequencing and annotation.</title>
        <authorList>
            <consortium name="The Broad Institute Genomics Platform"/>
            <consortium name="The Broad Institute Genome Sequencing Center for Infectious Disease"/>
            <person name="Wu L."/>
            <person name="Ma J."/>
        </authorList>
    </citation>
    <scope>NUCLEOTIDE SEQUENCE [LARGE SCALE GENOMIC DNA]</scope>
    <source>
        <strain evidence="2">CGMCC 1.12295</strain>
    </source>
</reference>
<dbReference type="EC" id="3.1.3.48" evidence="1"/>
<evidence type="ECO:0000313" key="2">
    <source>
        <dbReference type="Proteomes" id="UP001597301"/>
    </source>
</evidence>
<proteinExistence type="predicted"/>
<dbReference type="Proteomes" id="UP001597301">
    <property type="component" value="Unassembled WGS sequence"/>
</dbReference>